<proteinExistence type="predicted"/>
<dbReference type="AlphaFoldDB" id="A0A426V2V3"/>
<gene>
    <name evidence="2" type="ORF">EIP75_21670</name>
</gene>
<organism evidence="2 3">
    <name type="scientific">Aquabacterium soli</name>
    <dbReference type="NCBI Taxonomy" id="2493092"/>
    <lineage>
        <taxon>Bacteria</taxon>
        <taxon>Pseudomonadati</taxon>
        <taxon>Pseudomonadota</taxon>
        <taxon>Betaproteobacteria</taxon>
        <taxon>Burkholderiales</taxon>
        <taxon>Aquabacterium</taxon>
    </lineage>
</organism>
<keyword evidence="3" id="KW-1185">Reference proteome</keyword>
<sequence>MKKPRNAQDRFTRKYWVAFFINTSSLLLAFAFIYLYGETLSGWAAGLSIAFLGVFIEHQVMKERNYPPMISDARREEAIAVLAKNGLQAHLYIPAAGCDDEELAETLRFMGDSGYLITNACGEIYGRVAKAAMTSDERANMARQGFYLVERNTVETP</sequence>
<dbReference type="EMBL" id="RSED01000026">
    <property type="protein sequence ID" value="RRS01187.1"/>
    <property type="molecule type" value="Genomic_DNA"/>
</dbReference>
<evidence type="ECO:0000313" key="2">
    <source>
        <dbReference type="EMBL" id="RRS01187.1"/>
    </source>
</evidence>
<keyword evidence="1" id="KW-0812">Transmembrane</keyword>
<comment type="caution">
    <text evidence="2">The sequence shown here is derived from an EMBL/GenBank/DDBJ whole genome shotgun (WGS) entry which is preliminary data.</text>
</comment>
<keyword evidence="1" id="KW-0472">Membrane</keyword>
<feature type="transmembrane region" description="Helical" evidence="1">
    <location>
        <begin position="42"/>
        <end position="60"/>
    </location>
</feature>
<evidence type="ECO:0000256" key="1">
    <source>
        <dbReference type="SAM" id="Phobius"/>
    </source>
</evidence>
<keyword evidence="1" id="KW-1133">Transmembrane helix</keyword>
<name>A0A426V2V3_9BURK</name>
<accession>A0A426V2V3</accession>
<reference evidence="2 3" key="1">
    <citation type="submission" date="2018-12" db="EMBL/GenBank/DDBJ databases">
        <title>The whole draft genome of Aquabacterium sp. SJQ9.</title>
        <authorList>
            <person name="Sun L."/>
            <person name="Gao X."/>
            <person name="Chen W."/>
            <person name="Huang K."/>
        </authorList>
    </citation>
    <scope>NUCLEOTIDE SEQUENCE [LARGE SCALE GENOMIC DNA]</scope>
    <source>
        <strain evidence="2 3">SJQ9</strain>
    </source>
</reference>
<feature type="transmembrane region" description="Helical" evidence="1">
    <location>
        <begin position="15"/>
        <end position="36"/>
    </location>
</feature>
<evidence type="ECO:0000313" key="3">
    <source>
        <dbReference type="Proteomes" id="UP000269265"/>
    </source>
</evidence>
<protein>
    <submittedName>
        <fullName evidence="2">Uncharacterized protein</fullName>
    </submittedName>
</protein>
<dbReference type="Proteomes" id="UP000269265">
    <property type="component" value="Unassembled WGS sequence"/>
</dbReference>
<dbReference type="RefSeq" id="WP_125245287.1">
    <property type="nucleotide sequence ID" value="NZ_RSED01000026.1"/>
</dbReference>